<dbReference type="AlphaFoldDB" id="A0AAN8EAU2"/>
<evidence type="ECO:0000256" key="3">
    <source>
        <dbReference type="SAM" id="MobiDB-lite"/>
    </source>
</evidence>
<evidence type="ECO:0000256" key="2">
    <source>
        <dbReference type="ARBA" id="ARBA00022598"/>
    </source>
</evidence>
<accession>A0AAN8EAU2</accession>
<feature type="compositionally biased region" description="Polar residues" evidence="3">
    <location>
        <begin position="646"/>
        <end position="655"/>
    </location>
</feature>
<dbReference type="EMBL" id="JAKLMC020000023">
    <property type="protein sequence ID" value="KAK5950874.1"/>
    <property type="molecule type" value="Genomic_DNA"/>
</dbReference>
<feature type="compositionally biased region" description="Polar residues" evidence="3">
    <location>
        <begin position="525"/>
        <end position="539"/>
    </location>
</feature>
<dbReference type="Pfam" id="PF00501">
    <property type="entry name" value="AMP-binding"/>
    <property type="match status" value="1"/>
</dbReference>
<evidence type="ECO:0000313" key="7">
    <source>
        <dbReference type="Proteomes" id="UP001316803"/>
    </source>
</evidence>
<reference evidence="6 7" key="1">
    <citation type="submission" date="2022-12" db="EMBL/GenBank/DDBJ databases">
        <title>Genomic features and morphological characterization of a novel Knufia sp. strain isolated from spacecraft assembly facility.</title>
        <authorList>
            <person name="Teixeira M."/>
            <person name="Chander A.M."/>
            <person name="Stajich J.E."/>
            <person name="Venkateswaran K."/>
        </authorList>
    </citation>
    <scope>NUCLEOTIDE SEQUENCE [LARGE SCALE GENOMIC DNA]</scope>
    <source>
        <strain evidence="6 7">FJI-L2-BK-P2</strain>
    </source>
</reference>
<dbReference type="PANTHER" id="PTHR24096:SF149">
    <property type="entry name" value="AMP-BINDING DOMAIN-CONTAINING PROTEIN-RELATED"/>
    <property type="match status" value="1"/>
</dbReference>
<keyword evidence="7" id="KW-1185">Reference proteome</keyword>
<dbReference type="PANTHER" id="PTHR24096">
    <property type="entry name" value="LONG-CHAIN-FATTY-ACID--COA LIGASE"/>
    <property type="match status" value="1"/>
</dbReference>
<dbReference type="Gene3D" id="3.40.50.12780">
    <property type="entry name" value="N-terminal domain of ligase-like"/>
    <property type="match status" value="1"/>
</dbReference>
<feature type="compositionally biased region" description="Polar residues" evidence="3">
    <location>
        <begin position="556"/>
        <end position="583"/>
    </location>
</feature>
<feature type="compositionally biased region" description="Polar residues" evidence="3">
    <location>
        <begin position="606"/>
        <end position="617"/>
    </location>
</feature>
<dbReference type="PROSITE" id="PS00455">
    <property type="entry name" value="AMP_BINDING"/>
    <property type="match status" value="1"/>
</dbReference>
<organism evidence="6 7">
    <name type="scientific">Knufia fluminis</name>
    <dbReference type="NCBI Taxonomy" id="191047"/>
    <lineage>
        <taxon>Eukaryota</taxon>
        <taxon>Fungi</taxon>
        <taxon>Dikarya</taxon>
        <taxon>Ascomycota</taxon>
        <taxon>Pezizomycotina</taxon>
        <taxon>Eurotiomycetes</taxon>
        <taxon>Chaetothyriomycetidae</taxon>
        <taxon>Chaetothyriales</taxon>
        <taxon>Trichomeriaceae</taxon>
        <taxon>Knufia</taxon>
    </lineage>
</organism>
<feature type="domain" description="AMP-binding enzyme C-terminal" evidence="5">
    <location>
        <begin position="477"/>
        <end position="516"/>
    </location>
</feature>
<feature type="compositionally biased region" description="Low complexity" evidence="3">
    <location>
        <begin position="677"/>
        <end position="693"/>
    </location>
</feature>
<dbReference type="InterPro" id="IPR025110">
    <property type="entry name" value="AMP-bd_C"/>
</dbReference>
<sequence length="760" mass="82767">MPKTPRIYTNPNLPQVDIPNVDLLTLLFDSEHSIAQPDTVLHIDAAHPENKFTKADLQDTIQRIAHGLRNHYGVGANGPNKDVITVMSYGQIMVPAAFYGVVAAGGIYSAASPSSTVAELARQITIGKSNLVICSAEHKDVVSQAAKQCNVPASRVLILESWPEHFLKSLDGSINAISSQRLPWQRITDPAALKKSIITILWSSGTTGLPKGVSLSHLNLVAETYLLTFQPRMFVAKQLETDPDSYKPMEYKTLAHLPISHIAGLFGYLVAPFYNGGTVYWMRKYNWPDLLKYVKNYKITAFYTVPSIYLRISKSPDVTDHFAHVEAASTGAAPMDGKLQTASNSRLGDGRSTFIGQTWGLSETTGAVTAMPKGETDTTGSISPILPNVELRMVDDNYQDIEPGQEGELLIRSPLVMEGYFNNPEATRDAFYDFKDDGKGHWFCSGDIGVYRHGKFYIVDRKKELLKYKGLQIAPAEIENLLFTHPAVGEAAVVGVPAPDDPGTDLPRAYIVLAKDMAARKGESDTASGTQNYPSTPALSVQAAEQGVAARDSSKSDTLNQTRYTDTAAQRAANVTSHLTSANPAAESWPSSLALSATASEERSAVNDSSKQDTLGQTRYMDQKSSSSSTPTPSPQNSSKSDPSKQDTLSQTRYTDSSSPGSDSSKQDTLSQTRYIPKPSSSSSPSPGPDSFSALSEADLVEELKRYVADRLAPHKQLRGGVKFVSEIPKNAIGKFLRRELRERAKKEVKEERGVVEAKL</sequence>
<feature type="compositionally biased region" description="Low complexity" evidence="3">
    <location>
        <begin position="623"/>
        <end position="641"/>
    </location>
</feature>
<keyword evidence="2" id="KW-0436">Ligase</keyword>
<dbReference type="InterPro" id="IPR045851">
    <property type="entry name" value="AMP-bd_C_sf"/>
</dbReference>
<dbReference type="Pfam" id="PF13193">
    <property type="entry name" value="AMP-binding_C"/>
    <property type="match status" value="1"/>
</dbReference>
<dbReference type="Proteomes" id="UP001316803">
    <property type="component" value="Unassembled WGS sequence"/>
</dbReference>
<dbReference type="InterPro" id="IPR000873">
    <property type="entry name" value="AMP-dep_synth/lig_dom"/>
</dbReference>
<gene>
    <name evidence="6" type="ORF">OHC33_007945</name>
</gene>
<evidence type="ECO:0000313" key="6">
    <source>
        <dbReference type="EMBL" id="KAK5950874.1"/>
    </source>
</evidence>
<protein>
    <submittedName>
        <fullName evidence="6">Uncharacterized protein</fullName>
    </submittedName>
</protein>
<evidence type="ECO:0000256" key="1">
    <source>
        <dbReference type="ARBA" id="ARBA00006432"/>
    </source>
</evidence>
<dbReference type="Gene3D" id="3.30.300.30">
    <property type="match status" value="2"/>
</dbReference>
<evidence type="ECO:0000259" key="4">
    <source>
        <dbReference type="Pfam" id="PF00501"/>
    </source>
</evidence>
<comment type="caution">
    <text evidence="6">The sequence shown here is derived from an EMBL/GenBank/DDBJ whole genome shotgun (WGS) entry which is preliminary data.</text>
</comment>
<dbReference type="SUPFAM" id="SSF56801">
    <property type="entry name" value="Acetyl-CoA synthetase-like"/>
    <property type="match status" value="1"/>
</dbReference>
<proteinExistence type="inferred from homology"/>
<feature type="domain" description="AMP-dependent synthetase/ligase" evidence="4">
    <location>
        <begin position="36"/>
        <end position="421"/>
    </location>
</feature>
<feature type="region of interest" description="Disordered" evidence="3">
    <location>
        <begin position="522"/>
        <end position="695"/>
    </location>
</feature>
<comment type="similarity">
    <text evidence="1">Belongs to the ATP-dependent AMP-binding enzyme family.</text>
</comment>
<dbReference type="GO" id="GO:0016405">
    <property type="term" value="F:CoA-ligase activity"/>
    <property type="evidence" value="ECO:0007669"/>
    <property type="project" value="TreeGrafter"/>
</dbReference>
<dbReference type="GO" id="GO:0019748">
    <property type="term" value="P:secondary metabolic process"/>
    <property type="evidence" value="ECO:0007669"/>
    <property type="project" value="TreeGrafter"/>
</dbReference>
<name>A0AAN8EAU2_9EURO</name>
<evidence type="ECO:0000259" key="5">
    <source>
        <dbReference type="Pfam" id="PF13193"/>
    </source>
</evidence>
<dbReference type="InterPro" id="IPR042099">
    <property type="entry name" value="ANL_N_sf"/>
</dbReference>
<dbReference type="InterPro" id="IPR020845">
    <property type="entry name" value="AMP-binding_CS"/>
</dbReference>